<name>A0A1L3ZYS6_9SPHN</name>
<reference evidence="5" key="1">
    <citation type="submission" date="2016-11" db="EMBL/GenBank/DDBJ databases">
        <title>Complete Genome Sequence of alachlor-degrading Sphingomonas sp. strain JJ-A5.</title>
        <authorList>
            <person name="Lee H."/>
            <person name="Ka J.-O."/>
        </authorList>
    </citation>
    <scope>NUCLEOTIDE SEQUENCE [LARGE SCALE GENOMIC DNA]</scope>
    <source>
        <strain evidence="5">JJ-A5</strain>
    </source>
</reference>
<dbReference type="KEGG" id="sphj:BSL82_17090"/>
<dbReference type="Pfam" id="PF00440">
    <property type="entry name" value="TetR_N"/>
    <property type="match status" value="1"/>
</dbReference>
<dbReference type="PANTHER" id="PTHR30055">
    <property type="entry name" value="HTH-TYPE TRANSCRIPTIONAL REGULATOR RUTR"/>
    <property type="match status" value="1"/>
</dbReference>
<dbReference type="InterPro" id="IPR001647">
    <property type="entry name" value="HTH_TetR"/>
</dbReference>
<dbReference type="RefSeq" id="WP_072598442.1">
    <property type="nucleotide sequence ID" value="NZ_CP018221.1"/>
</dbReference>
<dbReference type="InterPro" id="IPR036271">
    <property type="entry name" value="Tet_transcr_reg_TetR-rel_C_sf"/>
</dbReference>
<dbReference type="InterPro" id="IPR009057">
    <property type="entry name" value="Homeodomain-like_sf"/>
</dbReference>
<evidence type="ECO:0000259" key="3">
    <source>
        <dbReference type="PROSITE" id="PS50977"/>
    </source>
</evidence>
<dbReference type="PANTHER" id="PTHR30055:SF146">
    <property type="entry name" value="HTH-TYPE TRANSCRIPTIONAL DUAL REGULATOR CECR"/>
    <property type="match status" value="1"/>
</dbReference>
<dbReference type="GO" id="GO:0003700">
    <property type="term" value="F:DNA-binding transcription factor activity"/>
    <property type="evidence" value="ECO:0007669"/>
    <property type="project" value="TreeGrafter"/>
</dbReference>
<dbReference type="Gene3D" id="1.10.357.10">
    <property type="entry name" value="Tetracycline Repressor, domain 2"/>
    <property type="match status" value="1"/>
</dbReference>
<keyword evidence="5" id="KW-1185">Reference proteome</keyword>
<proteinExistence type="predicted"/>
<organism evidence="4 5">
    <name type="scientific">Tardibacter chloracetimidivorans</name>
    <dbReference type="NCBI Taxonomy" id="1921510"/>
    <lineage>
        <taxon>Bacteria</taxon>
        <taxon>Pseudomonadati</taxon>
        <taxon>Pseudomonadota</taxon>
        <taxon>Alphaproteobacteria</taxon>
        <taxon>Sphingomonadales</taxon>
        <taxon>Sphingomonadaceae</taxon>
        <taxon>Tardibacter</taxon>
    </lineage>
</organism>
<dbReference type="AlphaFoldDB" id="A0A1L3ZYS6"/>
<dbReference type="SUPFAM" id="SSF46689">
    <property type="entry name" value="Homeodomain-like"/>
    <property type="match status" value="1"/>
</dbReference>
<gene>
    <name evidence="4" type="ORF">BSL82_17090</name>
</gene>
<keyword evidence="1 2" id="KW-0238">DNA-binding</keyword>
<dbReference type="EMBL" id="CP018221">
    <property type="protein sequence ID" value="API60784.1"/>
    <property type="molecule type" value="Genomic_DNA"/>
</dbReference>
<dbReference type="STRING" id="1921510.BSL82_17090"/>
<dbReference type="Pfam" id="PF14246">
    <property type="entry name" value="TetR_C_7"/>
    <property type="match status" value="1"/>
</dbReference>
<evidence type="ECO:0000256" key="2">
    <source>
        <dbReference type="PROSITE-ProRule" id="PRU00335"/>
    </source>
</evidence>
<evidence type="ECO:0000313" key="5">
    <source>
        <dbReference type="Proteomes" id="UP000182063"/>
    </source>
</evidence>
<dbReference type="Proteomes" id="UP000182063">
    <property type="component" value="Chromosome"/>
</dbReference>
<dbReference type="Gene3D" id="1.10.10.60">
    <property type="entry name" value="Homeodomain-like"/>
    <property type="match status" value="1"/>
</dbReference>
<dbReference type="SUPFAM" id="SSF48498">
    <property type="entry name" value="Tetracyclin repressor-like, C-terminal domain"/>
    <property type="match status" value="1"/>
</dbReference>
<dbReference type="InterPro" id="IPR050109">
    <property type="entry name" value="HTH-type_TetR-like_transc_reg"/>
</dbReference>
<dbReference type="PROSITE" id="PS50977">
    <property type="entry name" value="HTH_TETR_2"/>
    <property type="match status" value="1"/>
</dbReference>
<dbReference type="InterPro" id="IPR039536">
    <property type="entry name" value="TetR_C_Proteobacteria"/>
</dbReference>
<protein>
    <recommendedName>
        <fullName evidence="3">HTH tetR-type domain-containing protein</fullName>
    </recommendedName>
</protein>
<accession>A0A1L3ZYS6</accession>
<dbReference type="GO" id="GO:0000976">
    <property type="term" value="F:transcription cis-regulatory region binding"/>
    <property type="evidence" value="ECO:0007669"/>
    <property type="project" value="TreeGrafter"/>
</dbReference>
<feature type="DNA-binding region" description="H-T-H motif" evidence="2">
    <location>
        <begin position="17"/>
        <end position="36"/>
    </location>
</feature>
<sequence length="190" mass="20737">MAAAYELFLEQGYSNVGMTDIIRRSGGSLSTAYELFENKAGLLRAMVTEQFASLHEVISNIAATEGPPEEALKATARDFLRILLDPGSIAMLRIIVAESLKDAAFGNCLSESAPERTAVALSGVFSNWRDQGLLDIDDPRQAADSFCALLVHKVQMSALCGVPEPMTEEEQTRHIDHVVRTICCRYGRGD</sequence>
<evidence type="ECO:0000256" key="1">
    <source>
        <dbReference type="ARBA" id="ARBA00023125"/>
    </source>
</evidence>
<feature type="domain" description="HTH tetR-type" evidence="3">
    <location>
        <begin position="1"/>
        <end position="54"/>
    </location>
</feature>
<evidence type="ECO:0000313" key="4">
    <source>
        <dbReference type="EMBL" id="API60784.1"/>
    </source>
</evidence>